<dbReference type="EMBL" id="CP033459">
    <property type="protein sequence ID" value="QFQ12267.1"/>
    <property type="molecule type" value="Genomic_DNA"/>
</dbReference>
<gene>
    <name evidence="3" type="ORF">C7Y71_004120</name>
</gene>
<sequence length="331" mass="36499">MAKKKNIENRPNIFLPLIIFAGIIGLVAAGSYFAFREQTETIQGQADVTEYRVSSKVPSRVMELRVKAGDIVHAGDVLAVMEAPEVEAKQAQAEAAVEAAQAVENKADNGAREEQIRGAKELWEKSKVGVDIAQKSFQRMDNLFNEGVVTEQKRDEVKAKLDAAIADERAAKSQYDMAVNGARQEDKAAAHAQVKRARGAVQEVQSYKRETILRATQDGEVTDVFPSVGELVGTGAPIMNVALMNDIWVTFNVREDHLSKFSINKIVEATVPALGEKAYKFKVFYMKDLGSYAAWKATKTTGQYDMKTFEVKAKPIEKIEGLRPGMSVLLK</sequence>
<dbReference type="PANTHER" id="PTHR30438">
    <property type="entry name" value="36 KDA ANTIGEN-RELATED"/>
    <property type="match status" value="1"/>
</dbReference>
<dbReference type="PANTHER" id="PTHR30438:SF1">
    <property type="entry name" value="36 KDA ANTIGEN"/>
    <property type="match status" value="1"/>
</dbReference>
<dbReference type="AlphaFoldDB" id="A0A5P8E5R5"/>
<feature type="domain" description="YbhG-like alpha-helical hairpin" evidence="2">
    <location>
        <begin position="87"/>
        <end position="203"/>
    </location>
</feature>
<dbReference type="Gene3D" id="2.40.30.170">
    <property type="match status" value="1"/>
</dbReference>
<evidence type="ECO:0000259" key="2">
    <source>
        <dbReference type="Pfam" id="PF25881"/>
    </source>
</evidence>
<organism evidence="3 4">
    <name type="scientific">Pseudoprevotella muciniphila</name>
    <dbReference type="NCBI Taxonomy" id="2133944"/>
    <lineage>
        <taxon>Bacteria</taxon>
        <taxon>Pseudomonadati</taxon>
        <taxon>Bacteroidota</taxon>
        <taxon>Bacteroidia</taxon>
        <taxon>Bacteroidales</taxon>
        <taxon>Prevotellaceae</taxon>
        <taxon>Pseudoprevotella</taxon>
    </lineage>
</organism>
<dbReference type="Gene3D" id="1.10.287.470">
    <property type="entry name" value="Helix hairpin bin"/>
    <property type="match status" value="1"/>
</dbReference>
<dbReference type="KEGG" id="alq:C7Y71_004120"/>
<dbReference type="InterPro" id="IPR059052">
    <property type="entry name" value="HH_YbhG-like"/>
</dbReference>
<protein>
    <submittedName>
        <fullName evidence="3">Biotin/lipoyl-binding protein</fullName>
    </submittedName>
</protein>
<evidence type="ECO:0000256" key="1">
    <source>
        <dbReference type="SAM" id="Phobius"/>
    </source>
</evidence>
<keyword evidence="1" id="KW-0812">Transmembrane</keyword>
<evidence type="ECO:0000313" key="4">
    <source>
        <dbReference type="Proteomes" id="UP000249375"/>
    </source>
</evidence>
<evidence type="ECO:0000313" key="3">
    <source>
        <dbReference type="EMBL" id="QFQ12267.1"/>
    </source>
</evidence>
<keyword evidence="1" id="KW-1133">Transmembrane helix</keyword>
<reference evidence="3 4" key="1">
    <citation type="submission" date="2018-11" db="EMBL/GenBank/DDBJ databases">
        <authorList>
            <person name="Na S.W."/>
            <person name="Baik M."/>
        </authorList>
    </citation>
    <scope>NUCLEOTIDE SEQUENCE [LARGE SCALE GENOMIC DNA]</scope>
    <source>
        <strain evidence="3 4">E39</strain>
    </source>
</reference>
<accession>A0A5P8E5R5</accession>
<feature type="transmembrane region" description="Helical" evidence="1">
    <location>
        <begin position="12"/>
        <end position="35"/>
    </location>
</feature>
<name>A0A5P8E5R5_9BACT</name>
<dbReference type="Pfam" id="PF25881">
    <property type="entry name" value="HH_YBHG"/>
    <property type="match status" value="1"/>
</dbReference>
<dbReference type="Gene3D" id="2.40.50.100">
    <property type="match status" value="1"/>
</dbReference>
<keyword evidence="4" id="KW-1185">Reference proteome</keyword>
<dbReference type="OrthoDB" id="9793801at2"/>
<keyword evidence="1" id="KW-0472">Membrane</keyword>
<dbReference type="Proteomes" id="UP000249375">
    <property type="component" value="Chromosome"/>
</dbReference>
<proteinExistence type="predicted"/>
<dbReference type="RefSeq" id="WP_111898447.1">
    <property type="nucleotide sequence ID" value="NZ_CP033459.1"/>
</dbReference>